<dbReference type="Gene3D" id="2.60.120.230">
    <property type="match status" value="1"/>
</dbReference>
<sequence length="107" mass="11633">NGGTGEFSKSHPEASDNNYCMELETIVQGVVPNQYGTWGYGRAGWCPGMDVTPYIVDITEFVSIGEENVIDYDACRVVGNNCVTPPTCQGDGYCPEIAMSSYIIISY</sequence>
<gene>
    <name evidence="3" type="ORF">METZ01_LOCUS480836</name>
</gene>
<dbReference type="GO" id="GO:0016715">
    <property type="term" value="F:oxidoreductase activity, acting on paired donors, with incorporation or reduction of molecular oxygen, reduced ascorbate as one donor, and incorporation of one atom of oxygen"/>
    <property type="evidence" value="ECO:0007669"/>
    <property type="project" value="InterPro"/>
</dbReference>
<dbReference type="Pfam" id="PF09113">
    <property type="entry name" value="N-glycanase_C"/>
    <property type="match status" value="1"/>
</dbReference>
<dbReference type="PANTHER" id="PTHR39319:SF1">
    <property type="entry name" value="SI:DKEY-256H2.1"/>
    <property type="match status" value="1"/>
</dbReference>
<feature type="domain" description="Peptide-N-glycosidase F C-terminal" evidence="2">
    <location>
        <begin position="27"/>
        <end position="103"/>
    </location>
</feature>
<dbReference type="SUPFAM" id="SSF49742">
    <property type="entry name" value="PHM/PNGase F"/>
    <property type="match status" value="1"/>
</dbReference>
<accession>A0A383C6Z1</accession>
<feature type="non-terminal residue" evidence="3">
    <location>
        <position position="1"/>
    </location>
</feature>
<dbReference type="EMBL" id="UINC01206381">
    <property type="protein sequence ID" value="SVE27982.1"/>
    <property type="molecule type" value="Genomic_DNA"/>
</dbReference>
<evidence type="ECO:0000313" key="3">
    <source>
        <dbReference type="EMBL" id="SVE27982.1"/>
    </source>
</evidence>
<protein>
    <recommendedName>
        <fullName evidence="2">Peptide-N-glycosidase F C-terminal domain-containing protein</fullName>
    </recommendedName>
</protein>
<proteinExistence type="predicted"/>
<dbReference type="InterPro" id="IPR053251">
    <property type="entry name" value="N-glycanase"/>
</dbReference>
<evidence type="ECO:0000259" key="2">
    <source>
        <dbReference type="Pfam" id="PF09113"/>
    </source>
</evidence>
<evidence type="ECO:0000256" key="1">
    <source>
        <dbReference type="ARBA" id="ARBA00023157"/>
    </source>
</evidence>
<dbReference type="PANTHER" id="PTHR39319">
    <property type="entry name" value="SI:DKEY-256H2.1"/>
    <property type="match status" value="1"/>
</dbReference>
<dbReference type="InterPro" id="IPR008977">
    <property type="entry name" value="PHM/PNGase_F_dom_sf"/>
</dbReference>
<keyword evidence="1" id="KW-1015">Disulfide bond</keyword>
<dbReference type="InterPro" id="IPR014784">
    <property type="entry name" value="Cu2_ascorb_mOase-like_C"/>
</dbReference>
<dbReference type="AlphaFoldDB" id="A0A383C6Z1"/>
<dbReference type="InterPro" id="IPR015197">
    <property type="entry name" value="PngaseF_C"/>
</dbReference>
<reference evidence="3" key="1">
    <citation type="submission" date="2018-05" db="EMBL/GenBank/DDBJ databases">
        <authorList>
            <person name="Lanie J.A."/>
            <person name="Ng W.-L."/>
            <person name="Kazmierczak K.M."/>
            <person name="Andrzejewski T.M."/>
            <person name="Davidsen T.M."/>
            <person name="Wayne K.J."/>
            <person name="Tettelin H."/>
            <person name="Glass J.I."/>
            <person name="Rusch D."/>
            <person name="Podicherti R."/>
            <person name="Tsui H.-C.T."/>
            <person name="Winkler M.E."/>
        </authorList>
    </citation>
    <scope>NUCLEOTIDE SEQUENCE</scope>
</reference>
<name>A0A383C6Z1_9ZZZZ</name>
<organism evidence="3">
    <name type="scientific">marine metagenome</name>
    <dbReference type="NCBI Taxonomy" id="408172"/>
    <lineage>
        <taxon>unclassified sequences</taxon>
        <taxon>metagenomes</taxon>
        <taxon>ecological metagenomes</taxon>
    </lineage>
</organism>